<dbReference type="InterPro" id="IPR020598">
    <property type="entry name" value="rRNA_Ade_methylase_Trfase_N"/>
</dbReference>
<organism evidence="7 8">
    <name type="scientific">Candidatus Amesbacteria bacterium GW2011_GWA2_42_12</name>
    <dbReference type="NCBI Taxonomy" id="1618356"/>
    <lineage>
        <taxon>Bacteria</taxon>
        <taxon>Candidatus Amesiibacteriota</taxon>
    </lineage>
</organism>
<dbReference type="EMBL" id="LCCN01000033">
    <property type="protein sequence ID" value="KKS30685.1"/>
    <property type="molecule type" value="Genomic_DNA"/>
</dbReference>
<dbReference type="PATRIC" id="fig|1618356.3.peg.808"/>
<dbReference type="InterPro" id="IPR029063">
    <property type="entry name" value="SAM-dependent_MTases_sf"/>
</dbReference>
<dbReference type="STRING" id="1618356.UU93_C0033G0014"/>
<dbReference type="PANTHER" id="PTHR11727:SF7">
    <property type="entry name" value="DIMETHYLADENOSINE TRANSFERASE-RELATED"/>
    <property type="match status" value="1"/>
</dbReference>
<dbReference type="GO" id="GO:0000179">
    <property type="term" value="F:rRNA (adenine-N6,N6-)-dimethyltransferase activity"/>
    <property type="evidence" value="ECO:0007669"/>
    <property type="project" value="UniProtKB-UniRule"/>
</dbReference>
<dbReference type="Gene3D" id="3.40.50.150">
    <property type="entry name" value="Vaccinia Virus protein VP39"/>
    <property type="match status" value="1"/>
</dbReference>
<feature type="domain" description="Ribosomal RNA adenine methylase transferase N-terminal" evidence="6">
    <location>
        <begin position="24"/>
        <end position="160"/>
    </location>
</feature>
<dbReference type="InterPro" id="IPR020596">
    <property type="entry name" value="rRNA_Ade_Mease_Trfase_CS"/>
</dbReference>
<dbReference type="GO" id="GO:0003723">
    <property type="term" value="F:RNA binding"/>
    <property type="evidence" value="ECO:0007669"/>
    <property type="project" value="UniProtKB-UniRule"/>
</dbReference>
<feature type="non-terminal residue" evidence="7">
    <location>
        <position position="161"/>
    </location>
</feature>
<protein>
    <submittedName>
        <fullName evidence="7">Ribosomal RNA small subunit methyltransferase A</fullName>
    </submittedName>
</protein>
<sequence length="161" mass="18358">MMKLNFLHGAKKRFGQHFIVESSIIETLVKFIMPQAEDIMIEIGPGLGALTFAILPYVNHLQAIELDRDLAMHLTLSKDPKLTIHQLDALRYDFKKGVDKNKKIRVIGNLPYNISTPLLFHLLSFSEYIQDMHFMLQKEVAERLVGKCSTKAYGRLSVMVG</sequence>
<feature type="binding site" evidence="5">
    <location>
        <position position="88"/>
    </location>
    <ligand>
        <name>S-adenosyl-L-methionine</name>
        <dbReference type="ChEBI" id="CHEBI:59789"/>
    </ligand>
</feature>
<keyword evidence="1 5" id="KW-0489">Methyltransferase</keyword>
<evidence type="ECO:0000256" key="3">
    <source>
        <dbReference type="ARBA" id="ARBA00022691"/>
    </source>
</evidence>
<comment type="caution">
    <text evidence="7">The sequence shown here is derived from an EMBL/GenBank/DDBJ whole genome shotgun (WGS) entry which is preliminary data.</text>
</comment>
<dbReference type="SMART" id="SM00650">
    <property type="entry name" value="rADc"/>
    <property type="match status" value="1"/>
</dbReference>
<accession>A0A0G0Y1L4</accession>
<name>A0A0G0Y1L4_9BACT</name>
<dbReference type="PANTHER" id="PTHR11727">
    <property type="entry name" value="DIMETHYLADENOSINE TRANSFERASE"/>
    <property type="match status" value="1"/>
</dbReference>
<feature type="binding site" evidence="5">
    <location>
        <position position="19"/>
    </location>
    <ligand>
        <name>S-adenosyl-L-methionine</name>
        <dbReference type="ChEBI" id="CHEBI:59789"/>
    </ligand>
</feature>
<gene>
    <name evidence="7" type="ORF">UU93_C0033G0014</name>
</gene>
<evidence type="ECO:0000256" key="1">
    <source>
        <dbReference type="ARBA" id="ARBA00022603"/>
    </source>
</evidence>
<proteinExistence type="inferred from homology"/>
<evidence type="ECO:0000256" key="4">
    <source>
        <dbReference type="ARBA" id="ARBA00022884"/>
    </source>
</evidence>
<keyword evidence="2 5" id="KW-0808">Transferase</keyword>
<dbReference type="PROSITE" id="PS51689">
    <property type="entry name" value="SAM_RNA_A_N6_MT"/>
    <property type="match status" value="1"/>
</dbReference>
<dbReference type="SUPFAM" id="SSF53335">
    <property type="entry name" value="S-adenosyl-L-methionine-dependent methyltransferases"/>
    <property type="match status" value="1"/>
</dbReference>
<dbReference type="InterPro" id="IPR001737">
    <property type="entry name" value="KsgA/Erm"/>
</dbReference>
<dbReference type="AlphaFoldDB" id="A0A0G0Y1L4"/>
<keyword evidence="4 5" id="KW-0694">RNA-binding</keyword>
<evidence type="ECO:0000259" key="6">
    <source>
        <dbReference type="SMART" id="SM00650"/>
    </source>
</evidence>
<evidence type="ECO:0000313" key="8">
    <source>
        <dbReference type="Proteomes" id="UP000034160"/>
    </source>
</evidence>
<evidence type="ECO:0000313" key="7">
    <source>
        <dbReference type="EMBL" id="KKS30685.1"/>
    </source>
</evidence>
<dbReference type="GO" id="GO:0005829">
    <property type="term" value="C:cytosol"/>
    <property type="evidence" value="ECO:0007669"/>
    <property type="project" value="TreeGrafter"/>
</dbReference>
<comment type="similarity">
    <text evidence="5">Belongs to the class I-like SAM-binding methyltransferase superfamily. rRNA adenine N(6)-methyltransferase family.</text>
</comment>
<feature type="binding site" evidence="5">
    <location>
        <position position="65"/>
    </location>
    <ligand>
        <name>S-adenosyl-L-methionine</name>
        <dbReference type="ChEBI" id="CHEBI:59789"/>
    </ligand>
</feature>
<dbReference type="PROSITE" id="PS01131">
    <property type="entry name" value="RRNA_A_DIMETH"/>
    <property type="match status" value="1"/>
</dbReference>
<feature type="binding site" evidence="5">
    <location>
        <position position="109"/>
    </location>
    <ligand>
        <name>S-adenosyl-L-methionine</name>
        <dbReference type="ChEBI" id="CHEBI:59789"/>
    </ligand>
</feature>
<evidence type="ECO:0000256" key="2">
    <source>
        <dbReference type="ARBA" id="ARBA00022679"/>
    </source>
</evidence>
<dbReference type="Proteomes" id="UP000034160">
    <property type="component" value="Unassembled WGS sequence"/>
</dbReference>
<feature type="binding site" evidence="5">
    <location>
        <position position="44"/>
    </location>
    <ligand>
        <name>S-adenosyl-L-methionine</name>
        <dbReference type="ChEBI" id="CHEBI:59789"/>
    </ligand>
</feature>
<reference evidence="7 8" key="1">
    <citation type="journal article" date="2015" name="Nature">
        <title>rRNA introns, odd ribosomes, and small enigmatic genomes across a large radiation of phyla.</title>
        <authorList>
            <person name="Brown C.T."/>
            <person name="Hug L.A."/>
            <person name="Thomas B.C."/>
            <person name="Sharon I."/>
            <person name="Castelle C.J."/>
            <person name="Singh A."/>
            <person name="Wilkins M.J."/>
            <person name="Williams K.H."/>
            <person name="Banfield J.F."/>
        </authorList>
    </citation>
    <scope>NUCLEOTIDE SEQUENCE [LARGE SCALE GENOMIC DNA]</scope>
</reference>
<keyword evidence="3 5" id="KW-0949">S-adenosyl-L-methionine</keyword>
<dbReference type="Pfam" id="PF00398">
    <property type="entry name" value="RrnaAD"/>
    <property type="match status" value="1"/>
</dbReference>
<evidence type="ECO:0000256" key="5">
    <source>
        <dbReference type="PROSITE-ProRule" id="PRU01026"/>
    </source>
</evidence>
<feature type="binding site" evidence="5">
    <location>
        <position position="17"/>
    </location>
    <ligand>
        <name>S-adenosyl-L-methionine</name>
        <dbReference type="ChEBI" id="CHEBI:59789"/>
    </ligand>
</feature>